<dbReference type="AlphaFoldDB" id="A0A4Y2L7N9"/>
<name>A0A4Y2L7N9_ARAVE</name>
<dbReference type="Proteomes" id="UP000499080">
    <property type="component" value="Unassembled WGS sequence"/>
</dbReference>
<proteinExistence type="predicted"/>
<reference evidence="1 2" key="1">
    <citation type="journal article" date="2019" name="Sci. Rep.">
        <title>Orb-weaving spider Araneus ventricosus genome elucidates the spidroin gene catalogue.</title>
        <authorList>
            <person name="Kono N."/>
            <person name="Nakamura H."/>
            <person name="Ohtoshi R."/>
            <person name="Moran D.A.P."/>
            <person name="Shinohara A."/>
            <person name="Yoshida Y."/>
            <person name="Fujiwara M."/>
            <person name="Mori M."/>
            <person name="Tomita M."/>
            <person name="Arakawa K."/>
        </authorList>
    </citation>
    <scope>NUCLEOTIDE SEQUENCE [LARGE SCALE GENOMIC DNA]</scope>
</reference>
<sequence length="154" mass="17518">MSTDNPRTDNGEYTVFVSPDTNGEYTVCVSPDTNGEYTVFVSSDTNGEYTAFVSSDTNGEYTVFVSSDTNGEYTVFVSSDTNGDYTVFVMPRIQKETKMRTPLRKYFGYRDIKVMERRYEGSRDTHMVADYCLGLQSKTHTVSKRTSYKSFSMK</sequence>
<protein>
    <submittedName>
        <fullName evidence="1">Uncharacterized protein</fullName>
    </submittedName>
</protein>
<keyword evidence="2" id="KW-1185">Reference proteome</keyword>
<gene>
    <name evidence="1" type="ORF">AVEN_261931_1</name>
</gene>
<dbReference type="EMBL" id="BGPR01005495">
    <property type="protein sequence ID" value="GBN10715.1"/>
    <property type="molecule type" value="Genomic_DNA"/>
</dbReference>
<accession>A0A4Y2L7N9</accession>
<evidence type="ECO:0000313" key="1">
    <source>
        <dbReference type="EMBL" id="GBN10715.1"/>
    </source>
</evidence>
<comment type="caution">
    <text evidence="1">The sequence shown here is derived from an EMBL/GenBank/DDBJ whole genome shotgun (WGS) entry which is preliminary data.</text>
</comment>
<dbReference type="OrthoDB" id="6288737at2759"/>
<evidence type="ECO:0000313" key="2">
    <source>
        <dbReference type="Proteomes" id="UP000499080"/>
    </source>
</evidence>
<organism evidence="1 2">
    <name type="scientific">Araneus ventricosus</name>
    <name type="common">Orbweaver spider</name>
    <name type="synonym">Epeira ventricosa</name>
    <dbReference type="NCBI Taxonomy" id="182803"/>
    <lineage>
        <taxon>Eukaryota</taxon>
        <taxon>Metazoa</taxon>
        <taxon>Ecdysozoa</taxon>
        <taxon>Arthropoda</taxon>
        <taxon>Chelicerata</taxon>
        <taxon>Arachnida</taxon>
        <taxon>Araneae</taxon>
        <taxon>Araneomorphae</taxon>
        <taxon>Entelegynae</taxon>
        <taxon>Araneoidea</taxon>
        <taxon>Araneidae</taxon>
        <taxon>Araneus</taxon>
    </lineage>
</organism>